<feature type="region of interest" description="Disordered" evidence="11">
    <location>
        <begin position="257"/>
        <end position="287"/>
    </location>
</feature>
<sequence length="287" mass="32751">MDHDHDHGHHGHSHSHPHSHGSRPTQVQVSDPSKATPDVLIAANYLRDTTKSGMKVRQGQLNGKRVDYFKGKAAINALLRPAYATSTSKSRRPITTREEARQMIFNLGVTGFFLHVERGESAGKGTPRPLQVSQSQTVNEDWYYMWVWEGSQWFLYLGAVGMVLALLAAVMFPLWPPTLRLGVWYLSVGVLILLGVFMGIAVVRLILYVITMFVVPPGIWIFPNLFEDVGIVESFIPFWEWDKPKVKKANIENIEKKVDKDEEEEEEEEEESPRVQKRRVMLEDEDD</sequence>
<evidence type="ECO:0000256" key="3">
    <source>
        <dbReference type="ARBA" id="ARBA00021257"/>
    </source>
</evidence>
<evidence type="ECO:0000256" key="9">
    <source>
        <dbReference type="ARBA" id="ARBA00023010"/>
    </source>
</evidence>
<feature type="transmembrane region" description="Helical" evidence="12">
    <location>
        <begin position="181"/>
        <end position="207"/>
    </location>
</feature>
<dbReference type="InterPro" id="IPR004728">
    <property type="entry name" value="Sec62"/>
</dbReference>
<feature type="compositionally biased region" description="Basic residues" evidence="11">
    <location>
        <begin position="8"/>
        <end position="21"/>
    </location>
</feature>
<keyword evidence="14" id="KW-1185">Reference proteome</keyword>
<evidence type="ECO:0000256" key="6">
    <source>
        <dbReference type="ARBA" id="ARBA00022824"/>
    </source>
</evidence>
<evidence type="ECO:0000256" key="5">
    <source>
        <dbReference type="ARBA" id="ARBA00022692"/>
    </source>
</evidence>
<dbReference type="OrthoDB" id="200187at2759"/>
<keyword evidence="6" id="KW-0256">Endoplasmic reticulum</keyword>
<proteinExistence type="inferred from homology"/>
<gene>
    <name evidence="13" type="ORF">BC936DRAFT_137092</name>
</gene>
<evidence type="ECO:0000256" key="7">
    <source>
        <dbReference type="ARBA" id="ARBA00022927"/>
    </source>
</evidence>
<dbReference type="EMBL" id="RBNI01010864">
    <property type="protein sequence ID" value="RUP43488.1"/>
    <property type="molecule type" value="Genomic_DNA"/>
</dbReference>
<dbReference type="Proteomes" id="UP000268093">
    <property type="component" value="Unassembled WGS sequence"/>
</dbReference>
<reference evidence="13 14" key="1">
    <citation type="journal article" date="2018" name="New Phytol.">
        <title>Phylogenomics of Endogonaceae and evolution of mycorrhizas within Mucoromycota.</title>
        <authorList>
            <person name="Chang Y."/>
            <person name="Desiro A."/>
            <person name="Na H."/>
            <person name="Sandor L."/>
            <person name="Lipzen A."/>
            <person name="Clum A."/>
            <person name="Barry K."/>
            <person name="Grigoriev I.V."/>
            <person name="Martin F.M."/>
            <person name="Stajich J.E."/>
            <person name="Smith M.E."/>
            <person name="Bonito G."/>
            <person name="Spatafora J.W."/>
        </authorList>
    </citation>
    <scope>NUCLEOTIDE SEQUENCE [LARGE SCALE GENOMIC DNA]</scope>
    <source>
        <strain evidence="13 14">GMNB39</strain>
    </source>
</reference>
<dbReference type="Pfam" id="PF03839">
    <property type="entry name" value="Sec62"/>
    <property type="match status" value="1"/>
</dbReference>
<comment type="subcellular location">
    <subcellularLocation>
        <location evidence="1">Endoplasmic reticulum membrane</location>
        <topology evidence="1">Multi-pass membrane protein</topology>
    </subcellularLocation>
</comment>
<keyword evidence="5 12" id="KW-0812">Transmembrane</keyword>
<dbReference type="AlphaFoldDB" id="A0A433CY39"/>
<keyword evidence="9" id="KW-0811">Translocation</keyword>
<dbReference type="GO" id="GO:0005789">
    <property type="term" value="C:endoplasmic reticulum membrane"/>
    <property type="evidence" value="ECO:0007669"/>
    <property type="project" value="UniProtKB-SubCell"/>
</dbReference>
<evidence type="ECO:0000313" key="13">
    <source>
        <dbReference type="EMBL" id="RUP43488.1"/>
    </source>
</evidence>
<dbReference type="NCBIfam" id="TIGR00869">
    <property type="entry name" value="sec62"/>
    <property type="match status" value="1"/>
</dbReference>
<keyword evidence="7" id="KW-0653">Protein transport</keyword>
<comment type="caution">
    <text evidence="13">The sequence shown here is derived from an EMBL/GenBank/DDBJ whole genome shotgun (WGS) entry which is preliminary data.</text>
</comment>
<evidence type="ECO:0000313" key="14">
    <source>
        <dbReference type="Proteomes" id="UP000268093"/>
    </source>
</evidence>
<dbReference type="PANTHER" id="PTHR12443:SF9">
    <property type="entry name" value="TRANSLOCATION PROTEIN SEC62"/>
    <property type="match status" value="1"/>
</dbReference>
<keyword evidence="8 12" id="KW-1133">Transmembrane helix</keyword>
<evidence type="ECO:0000256" key="4">
    <source>
        <dbReference type="ARBA" id="ARBA00022448"/>
    </source>
</evidence>
<organism evidence="13 14">
    <name type="scientific">Jimgerdemannia flammicorona</name>
    <dbReference type="NCBI Taxonomy" id="994334"/>
    <lineage>
        <taxon>Eukaryota</taxon>
        <taxon>Fungi</taxon>
        <taxon>Fungi incertae sedis</taxon>
        <taxon>Mucoromycota</taxon>
        <taxon>Mucoromycotina</taxon>
        <taxon>Endogonomycetes</taxon>
        <taxon>Endogonales</taxon>
        <taxon>Endogonaceae</taxon>
        <taxon>Jimgerdemannia</taxon>
    </lineage>
</organism>
<name>A0A433CY39_9FUNG</name>
<keyword evidence="10 12" id="KW-0472">Membrane</keyword>
<dbReference type="PANTHER" id="PTHR12443">
    <property type="entry name" value="TRANSLOCATION PROTEIN SEC62"/>
    <property type="match status" value="1"/>
</dbReference>
<feature type="compositionally biased region" description="Polar residues" evidence="11">
    <location>
        <begin position="23"/>
        <end position="33"/>
    </location>
</feature>
<evidence type="ECO:0000256" key="10">
    <source>
        <dbReference type="ARBA" id="ARBA00023136"/>
    </source>
</evidence>
<feature type="region of interest" description="Disordered" evidence="11">
    <location>
        <begin position="1"/>
        <end position="33"/>
    </location>
</feature>
<evidence type="ECO:0000256" key="11">
    <source>
        <dbReference type="SAM" id="MobiDB-lite"/>
    </source>
</evidence>
<evidence type="ECO:0000256" key="8">
    <source>
        <dbReference type="ARBA" id="ARBA00022989"/>
    </source>
</evidence>
<accession>A0A433CY39</accession>
<protein>
    <recommendedName>
        <fullName evidence="3">Translocation protein SEC62</fullName>
    </recommendedName>
</protein>
<evidence type="ECO:0000256" key="1">
    <source>
        <dbReference type="ARBA" id="ARBA00004477"/>
    </source>
</evidence>
<feature type="transmembrane region" description="Helical" evidence="12">
    <location>
        <begin position="153"/>
        <end position="175"/>
    </location>
</feature>
<dbReference type="InterPro" id="IPR011553">
    <property type="entry name" value="Sec62_asco"/>
</dbReference>
<comment type="similarity">
    <text evidence="2">Belongs to the SEC62 family.</text>
</comment>
<evidence type="ECO:0000256" key="2">
    <source>
        <dbReference type="ARBA" id="ARBA00010604"/>
    </source>
</evidence>
<feature type="compositionally biased region" description="Acidic residues" evidence="11">
    <location>
        <begin position="261"/>
        <end position="271"/>
    </location>
</feature>
<dbReference type="GO" id="GO:0031204">
    <property type="term" value="P:post-translational protein targeting to membrane, translocation"/>
    <property type="evidence" value="ECO:0007669"/>
    <property type="project" value="TreeGrafter"/>
</dbReference>
<evidence type="ECO:0000256" key="12">
    <source>
        <dbReference type="SAM" id="Phobius"/>
    </source>
</evidence>
<keyword evidence="4" id="KW-0813">Transport</keyword>